<reference evidence="1 2" key="1">
    <citation type="submission" date="2016-12" db="EMBL/GenBank/DDBJ databases">
        <authorList>
            <person name="Song W.-J."/>
            <person name="Kurnit D.M."/>
        </authorList>
    </citation>
    <scope>NUCLEOTIDE SEQUENCE [LARGE SCALE GENOMIC DNA]</scope>
    <source>
        <strain evidence="1 2">IMCC3135</strain>
    </source>
</reference>
<name>A0A2Z2NXF2_9GAMM</name>
<accession>A0A2Z2NXF2</accession>
<sequence length="367" mass="40159">MTTLNRHSDEDSNLHVRNNLKGFRGAHFTDLRLVTVLLTLLLLQTACATKAAVNNDSQLTLIAANGGAWYRQVNLQLHEVLGAATSSELQIINATPLGFHMALRGLKDQAGAVVFQSPANSVKLASEGKLTITKLGGDDNMTVEKEPVARIDGITALFPIPALITYVVVSDLSGLTRLDDLPELDVAWLVFENKAELITYTHFLRSAKLKSHALLLSESSLPETVADLRDERIDGFIFKRLGQAEDLSNALQSLEDIGIRILSLSDEHIKALHLTPIEIPADTFAGQSEQVVTGSLRMFAYANAHVSDDMAYQLVKAFWENQNALVGKSTTWSGITPALLDEVSTPFHPGALRYYQEIGVELPDNLH</sequence>
<evidence type="ECO:0000313" key="1">
    <source>
        <dbReference type="EMBL" id="ASJ76029.1"/>
    </source>
</evidence>
<dbReference type="EMBL" id="CP018632">
    <property type="protein sequence ID" value="ASJ76029.1"/>
    <property type="molecule type" value="Genomic_DNA"/>
</dbReference>
<dbReference type="PANTHER" id="PTHR42941:SF1">
    <property type="entry name" value="SLL1037 PROTEIN"/>
    <property type="match status" value="1"/>
</dbReference>
<protein>
    <submittedName>
        <fullName evidence="1">Uncharacterized protein</fullName>
    </submittedName>
</protein>
<dbReference type="PANTHER" id="PTHR42941">
    <property type="entry name" value="SLL1037 PROTEIN"/>
    <property type="match status" value="1"/>
</dbReference>
<dbReference type="SUPFAM" id="SSF53850">
    <property type="entry name" value="Periplasmic binding protein-like II"/>
    <property type="match status" value="1"/>
</dbReference>
<dbReference type="AlphaFoldDB" id="A0A2Z2NXF2"/>
<dbReference type="KEGG" id="gai:IMCC3135_29900"/>
<evidence type="ECO:0000313" key="2">
    <source>
        <dbReference type="Proteomes" id="UP000250079"/>
    </source>
</evidence>
<dbReference type="Pfam" id="PF16868">
    <property type="entry name" value="NMT1_3"/>
    <property type="match status" value="1"/>
</dbReference>
<keyword evidence="2" id="KW-1185">Reference proteome</keyword>
<dbReference type="Proteomes" id="UP000250079">
    <property type="component" value="Chromosome"/>
</dbReference>
<dbReference type="InterPro" id="IPR011852">
    <property type="entry name" value="TRAP_TAXI"/>
</dbReference>
<dbReference type="Gene3D" id="3.40.190.10">
    <property type="entry name" value="Periplasmic binding protein-like II"/>
    <property type="match status" value="2"/>
</dbReference>
<proteinExistence type="predicted"/>
<gene>
    <name evidence="1" type="ORF">IMCC3135_29900</name>
</gene>
<organism evidence="1 2">
    <name type="scientific">Granulosicoccus antarcticus IMCC3135</name>
    <dbReference type="NCBI Taxonomy" id="1192854"/>
    <lineage>
        <taxon>Bacteria</taxon>
        <taxon>Pseudomonadati</taxon>
        <taxon>Pseudomonadota</taxon>
        <taxon>Gammaproteobacteria</taxon>
        <taxon>Chromatiales</taxon>
        <taxon>Granulosicoccaceae</taxon>
        <taxon>Granulosicoccus</taxon>
    </lineage>
</organism>